<keyword evidence="3 8" id="KW-0479">Metal-binding</keyword>
<dbReference type="Gene3D" id="3.30.1490.190">
    <property type="match status" value="1"/>
</dbReference>
<dbReference type="Pfam" id="PF01475">
    <property type="entry name" value="FUR"/>
    <property type="match status" value="1"/>
</dbReference>
<dbReference type="STRING" id="1121025.SAMN02745249_00377"/>
<evidence type="ECO:0000256" key="3">
    <source>
        <dbReference type="ARBA" id="ARBA00022723"/>
    </source>
</evidence>
<evidence type="ECO:0000256" key="1">
    <source>
        <dbReference type="ARBA" id="ARBA00007957"/>
    </source>
</evidence>
<dbReference type="InterPro" id="IPR036390">
    <property type="entry name" value="WH_DNA-bd_sf"/>
</dbReference>
<dbReference type="GO" id="GO:0045892">
    <property type="term" value="P:negative regulation of DNA-templated transcription"/>
    <property type="evidence" value="ECO:0007669"/>
    <property type="project" value="TreeGrafter"/>
</dbReference>
<dbReference type="GO" id="GO:0008270">
    <property type="term" value="F:zinc ion binding"/>
    <property type="evidence" value="ECO:0007669"/>
    <property type="project" value="TreeGrafter"/>
</dbReference>
<keyword evidence="10" id="KW-1185">Reference proteome</keyword>
<dbReference type="EMBL" id="FQUF01000005">
    <property type="protein sequence ID" value="SHE41557.1"/>
    <property type="molecule type" value="Genomic_DNA"/>
</dbReference>
<proteinExistence type="inferred from homology"/>
<evidence type="ECO:0000256" key="8">
    <source>
        <dbReference type="PIRSR" id="PIRSR602481-1"/>
    </source>
</evidence>
<evidence type="ECO:0000313" key="10">
    <source>
        <dbReference type="Proteomes" id="UP000184128"/>
    </source>
</evidence>
<dbReference type="CDD" id="cd07153">
    <property type="entry name" value="Fur_like"/>
    <property type="match status" value="1"/>
</dbReference>
<protein>
    <submittedName>
        <fullName evidence="9">Fur family transcriptional regulator, ferric uptake regulator</fullName>
    </submittedName>
</protein>
<evidence type="ECO:0000313" key="9">
    <source>
        <dbReference type="EMBL" id="SHE41557.1"/>
    </source>
</evidence>
<dbReference type="GO" id="GO:0003700">
    <property type="term" value="F:DNA-binding transcription factor activity"/>
    <property type="evidence" value="ECO:0007669"/>
    <property type="project" value="InterPro"/>
</dbReference>
<comment type="cofactor">
    <cofactor evidence="8">
        <name>Zn(2+)</name>
        <dbReference type="ChEBI" id="CHEBI:29105"/>
    </cofactor>
    <text evidence="8">Binds 1 zinc ion per subunit.</text>
</comment>
<dbReference type="InterPro" id="IPR002481">
    <property type="entry name" value="FUR"/>
</dbReference>
<organism evidence="9 10">
    <name type="scientific">Atopostipes suicloacalis DSM 15692</name>
    <dbReference type="NCBI Taxonomy" id="1121025"/>
    <lineage>
        <taxon>Bacteria</taxon>
        <taxon>Bacillati</taxon>
        <taxon>Bacillota</taxon>
        <taxon>Bacilli</taxon>
        <taxon>Lactobacillales</taxon>
        <taxon>Carnobacteriaceae</taxon>
        <taxon>Atopostipes</taxon>
    </lineage>
</organism>
<dbReference type="GO" id="GO:1900376">
    <property type="term" value="P:regulation of secondary metabolite biosynthetic process"/>
    <property type="evidence" value="ECO:0007669"/>
    <property type="project" value="TreeGrafter"/>
</dbReference>
<reference evidence="9 10" key="1">
    <citation type="submission" date="2016-11" db="EMBL/GenBank/DDBJ databases">
        <authorList>
            <person name="Jaros S."/>
            <person name="Januszkiewicz K."/>
            <person name="Wedrychowicz H."/>
        </authorList>
    </citation>
    <scope>NUCLEOTIDE SEQUENCE [LARGE SCALE GENOMIC DNA]</scope>
    <source>
        <strain evidence="9 10">DSM 15692</strain>
    </source>
</reference>
<sequence length="157" mass="18580">MTENINTIYEDINNKLKRSGYRLTPQRQVTVETLIENNNELLIAEEIFIKVKNRNPSIGLATVYRTLDMLQELDIVKKIPYRDGMSRFDLVKSSNEYQTFYLLCQNCGKIEEIQEPILTDTEKRIEQEYRFKIMTRQLTFHGICQKCLKKEGYRSGE</sequence>
<dbReference type="InterPro" id="IPR043135">
    <property type="entry name" value="Fur_C"/>
</dbReference>
<dbReference type="PANTHER" id="PTHR33202">
    <property type="entry name" value="ZINC UPTAKE REGULATION PROTEIN"/>
    <property type="match status" value="1"/>
</dbReference>
<dbReference type="Gene3D" id="1.10.10.10">
    <property type="entry name" value="Winged helix-like DNA-binding domain superfamily/Winged helix DNA-binding domain"/>
    <property type="match status" value="1"/>
</dbReference>
<evidence type="ECO:0000256" key="5">
    <source>
        <dbReference type="ARBA" id="ARBA00023015"/>
    </source>
</evidence>
<accession>A0A1M4TBE2</accession>
<gene>
    <name evidence="9" type="ORF">SAMN02745249_00377</name>
</gene>
<feature type="binding site" evidence="8">
    <location>
        <position position="104"/>
    </location>
    <ligand>
        <name>Zn(2+)</name>
        <dbReference type="ChEBI" id="CHEBI:29105"/>
    </ligand>
</feature>
<keyword evidence="5" id="KW-0805">Transcription regulation</keyword>
<dbReference type="AlphaFoldDB" id="A0A1M4TBE2"/>
<feature type="binding site" evidence="8">
    <location>
        <position position="147"/>
    </location>
    <ligand>
        <name>Zn(2+)</name>
        <dbReference type="ChEBI" id="CHEBI:29105"/>
    </ligand>
</feature>
<dbReference type="GO" id="GO:0000976">
    <property type="term" value="F:transcription cis-regulatory region binding"/>
    <property type="evidence" value="ECO:0007669"/>
    <property type="project" value="TreeGrafter"/>
</dbReference>
<dbReference type="Proteomes" id="UP000184128">
    <property type="component" value="Unassembled WGS sequence"/>
</dbReference>
<keyword evidence="6" id="KW-0238">DNA-binding</keyword>
<keyword evidence="2" id="KW-0678">Repressor</keyword>
<feature type="binding site" evidence="8">
    <location>
        <position position="107"/>
    </location>
    <ligand>
        <name>Zn(2+)</name>
        <dbReference type="ChEBI" id="CHEBI:29105"/>
    </ligand>
</feature>
<evidence type="ECO:0000256" key="6">
    <source>
        <dbReference type="ARBA" id="ARBA00023125"/>
    </source>
</evidence>
<feature type="binding site" evidence="8">
    <location>
        <position position="144"/>
    </location>
    <ligand>
        <name>Zn(2+)</name>
        <dbReference type="ChEBI" id="CHEBI:29105"/>
    </ligand>
</feature>
<keyword evidence="4 8" id="KW-0862">Zinc</keyword>
<name>A0A1M4TBE2_9LACT</name>
<dbReference type="PANTHER" id="PTHR33202:SF7">
    <property type="entry name" value="FERRIC UPTAKE REGULATION PROTEIN"/>
    <property type="match status" value="1"/>
</dbReference>
<comment type="similarity">
    <text evidence="1">Belongs to the Fur family.</text>
</comment>
<evidence type="ECO:0000256" key="7">
    <source>
        <dbReference type="ARBA" id="ARBA00023163"/>
    </source>
</evidence>
<evidence type="ECO:0000256" key="4">
    <source>
        <dbReference type="ARBA" id="ARBA00022833"/>
    </source>
</evidence>
<dbReference type="FunFam" id="1.10.10.10:FF:000051">
    <property type="entry name" value="Fur family transcriptional regulator"/>
    <property type="match status" value="1"/>
</dbReference>
<keyword evidence="7" id="KW-0804">Transcription</keyword>
<evidence type="ECO:0000256" key="2">
    <source>
        <dbReference type="ARBA" id="ARBA00022491"/>
    </source>
</evidence>
<dbReference type="SUPFAM" id="SSF46785">
    <property type="entry name" value="Winged helix' DNA-binding domain"/>
    <property type="match status" value="1"/>
</dbReference>
<dbReference type="InterPro" id="IPR036388">
    <property type="entry name" value="WH-like_DNA-bd_sf"/>
</dbReference>